<reference evidence="4" key="1">
    <citation type="submission" date="2016-02" db="EMBL/GenBank/DDBJ databases">
        <authorList>
            <person name="Rodrigo-Torres Lidia"/>
            <person name="Arahal R.David."/>
        </authorList>
    </citation>
    <scope>NUCLEOTIDE SEQUENCE [LARGE SCALE GENOMIC DNA]</scope>
    <source>
        <strain evidence="4">CECT 9029</strain>
    </source>
</reference>
<evidence type="ECO:0000256" key="1">
    <source>
        <dbReference type="SAM" id="Phobius"/>
    </source>
</evidence>
<dbReference type="PIRSF" id="PIRSF016919">
    <property type="entry name" value="HupE_UreJ"/>
    <property type="match status" value="1"/>
</dbReference>
<keyword evidence="1" id="KW-0812">Transmembrane</keyword>
<proteinExistence type="predicted"/>
<feature type="signal peptide" evidence="2">
    <location>
        <begin position="1"/>
        <end position="22"/>
    </location>
</feature>
<dbReference type="Pfam" id="PF04955">
    <property type="entry name" value="HupE_UreJ"/>
    <property type="match status" value="1"/>
</dbReference>
<dbReference type="Proteomes" id="UP000071641">
    <property type="component" value="Unassembled WGS sequence"/>
</dbReference>
<name>A0A128EWC0_9GAMM</name>
<keyword evidence="1" id="KW-0472">Membrane</keyword>
<evidence type="ECO:0000313" key="4">
    <source>
        <dbReference type="Proteomes" id="UP000071641"/>
    </source>
</evidence>
<feature type="chain" id="PRO_5007281762" evidence="2">
    <location>
        <begin position="23"/>
        <end position="203"/>
    </location>
</feature>
<feature type="transmembrane region" description="Helical" evidence="1">
    <location>
        <begin position="149"/>
        <end position="171"/>
    </location>
</feature>
<feature type="transmembrane region" description="Helical" evidence="1">
    <location>
        <begin position="93"/>
        <end position="112"/>
    </location>
</feature>
<feature type="transmembrane region" description="Helical" evidence="1">
    <location>
        <begin position="69"/>
        <end position="87"/>
    </location>
</feature>
<dbReference type="RefSeq" id="WP_062661492.1">
    <property type="nucleotide sequence ID" value="NZ_FIZX01000001.1"/>
</dbReference>
<sequence>MKRNGLKLATILIGSAPLTTFAHTGHDVSGFLAGFGHPLMGADHVIAMAAIGIWAFMLKSEGIKHSGSMIPSVFLAMMAFGAALAFSNFALPLVEMGIAISVILLGILLVAGKRLPLGITLPMTASFALFHGAAHGVEMPYSADVASYFAGFLFASASLIFVGYTVANLLIAGAESRSFANKLVMPVSGGLVTLSGVYQLLMS</sequence>
<accession>A0A128EWC0</accession>
<dbReference type="EMBL" id="FIZX01000001">
    <property type="protein sequence ID" value="CZF78843.1"/>
    <property type="molecule type" value="Genomic_DNA"/>
</dbReference>
<dbReference type="AlphaFoldDB" id="A0A128EWC0"/>
<evidence type="ECO:0000256" key="2">
    <source>
        <dbReference type="SAM" id="SignalP"/>
    </source>
</evidence>
<keyword evidence="2" id="KW-0732">Signal</keyword>
<evidence type="ECO:0000313" key="3">
    <source>
        <dbReference type="EMBL" id="CZF78843.1"/>
    </source>
</evidence>
<gene>
    <name evidence="3" type="ORF">GCE9029_01088</name>
</gene>
<keyword evidence="1" id="KW-1133">Transmembrane helix</keyword>
<feature type="transmembrane region" description="Helical" evidence="1">
    <location>
        <begin position="119"/>
        <end position="137"/>
    </location>
</feature>
<dbReference type="InterPro" id="IPR007038">
    <property type="entry name" value="HupE_UreJ"/>
</dbReference>
<feature type="transmembrane region" description="Helical" evidence="1">
    <location>
        <begin position="183"/>
        <end position="201"/>
    </location>
</feature>
<organism evidence="3 4">
    <name type="scientific">Grimontia celer</name>
    <dbReference type="NCBI Taxonomy" id="1796497"/>
    <lineage>
        <taxon>Bacteria</taxon>
        <taxon>Pseudomonadati</taxon>
        <taxon>Pseudomonadota</taxon>
        <taxon>Gammaproteobacteria</taxon>
        <taxon>Vibrionales</taxon>
        <taxon>Vibrionaceae</taxon>
        <taxon>Grimontia</taxon>
    </lineage>
</organism>
<feature type="transmembrane region" description="Helical" evidence="1">
    <location>
        <begin position="38"/>
        <end position="57"/>
    </location>
</feature>
<protein>
    <submittedName>
        <fullName evidence="3">HupE / UreJ protein</fullName>
    </submittedName>
</protein>
<keyword evidence="4" id="KW-1185">Reference proteome</keyword>
<dbReference type="STRING" id="1796497.GCE9029_01088"/>